<dbReference type="OrthoDB" id="2512909at2759"/>
<dbReference type="InParanoid" id="F4RMP6"/>
<reference evidence="3" key="1">
    <citation type="journal article" date="2011" name="Proc. Natl. Acad. Sci. U.S.A.">
        <title>Obligate biotrophy features unraveled by the genomic analysis of rust fungi.</title>
        <authorList>
            <person name="Duplessis S."/>
            <person name="Cuomo C.A."/>
            <person name="Lin Y.-C."/>
            <person name="Aerts A."/>
            <person name="Tisserant E."/>
            <person name="Veneault-Fourrey C."/>
            <person name="Joly D.L."/>
            <person name="Hacquard S."/>
            <person name="Amselem J."/>
            <person name="Cantarel B.L."/>
            <person name="Chiu R."/>
            <person name="Coutinho P.M."/>
            <person name="Feau N."/>
            <person name="Field M."/>
            <person name="Frey P."/>
            <person name="Gelhaye E."/>
            <person name="Goldberg J."/>
            <person name="Grabherr M.G."/>
            <person name="Kodira C.D."/>
            <person name="Kohler A."/>
            <person name="Kuees U."/>
            <person name="Lindquist E.A."/>
            <person name="Lucas S.M."/>
            <person name="Mago R."/>
            <person name="Mauceli E."/>
            <person name="Morin E."/>
            <person name="Murat C."/>
            <person name="Pangilinan J.L."/>
            <person name="Park R."/>
            <person name="Pearson M."/>
            <person name="Quesneville H."/>
            <person name="Rouhier N."/>
            <person name="Sakthikumar S."/>
            <person name="Salamov A.A."/>
            <person name="Schmutz J."/>
            <person name="Selles B."/>
            <person name="Shapiro H."/>
            <person name="Tanguay P."/>
            <person name="Tuskan G.A."/>
            <person name="Henrissat B."/>
            <person name="Van de Peer Y."/>
            <person name="Rouze P."/>
            <person name="Ellis J.G."/>
            <person name="Dodds P.N."/>
            <person name="Schein J.E."/>
            <person name="Zhong S."/>
            <person name="Hamelin R.C."/>
            <person name="Grigoriev I.V."/>
            <person name="Szabo L.J."/>
            <person name="Martin F."/>
        </authorList>
    </citation>
    <scope>NUCLEOTIDE SEQUENCE [LARGE SCALE GENOMIC DNA]</scope>
    <source>
        <strain evidence="3">98AG31 / pathotype 3-4-7</strain>
    </source>
</reference>
<evidence type="ECO:0000256" key="1">
    <source>
        <dbReference type="SAM" id="MobiDB-lite"/>
    </source>
</evidence>
<evidence type="ECO:0000313" key="2">
    <source>
        <dbReference type="EMBL" id="EGG06342.1"/>
    </source>
</evidence>
<organism evidence="3">
    <name type="scientific">Melampsora larici-populina (strain 98AG31 / pathotype 3-4-7)</name>
    <name type="common">Poplar leaf rust fungus</name>
    <dbReference type="NCBI Taxonomy" id="747676"/>
    <lineage>
        <taxon>Eukaryota</taxon>
        <taxon>Fungi</taxon>
        <taxon>Dikarya</taxon>
        <taxon>Basidiomycota</taxon>
        <taxon>Pucciniomycotina</taxon>
        <taxon>Pucciniomycetes</taxon>
        <taxon>Pucciniales</taxon>
        <taxon>Melampsoraceae</taxon>
        <taxon>Melampsora</taxon>
    </lineage>
</organism>
<gene>
    <name evidence="2" type="ORF">MELLADRAFT_87287</name>
</gene>
<dbReference type="EMBL" id="GL883109">
    <property type="protein sequence ID" value="EGG06342.1"/>
    <property type="molecule type" value="Genomic_DNA"/>
</dbReference>
<accession>F4RMP6</accession>
<feature type="region of interest" description="Disordered" evidence="1">
    <location>
        <begin position="1"/>
        <end position="28"/>
    </location>
</feature>
<dbReference type="Proteomes" id="UP000001072">
    <property type="component" value="Unassembled WGS sequence"/>
</dbReference>
<proteinExistence type="predicted"/>
<sequence>MLPSDLDPNSGTVTQSTTASTSNTSEPHLECRGVNGIRASGHCKQCLRRCPNKLCQQCCRSTSQTCSHHHTKEVSSMTLTAPIPSQSRDLLLDSNNYLTSEQEQRRVVNRMINPQADRHAIKDLPREAVAHHNAVQLRTQAAKDDVAPHELTLCVWLKDGEALEIPVTALNFPRYALIESRSLAQIARDQLGPSWDLQLEVLRPGSLKWQIVDANIPLMYTSETTKLLIRKMGLPLESCVGIDAAIDSFKTKTKPKSYGISQWLQPDAPKGIWERSRDGLASTTSTYNISNIESDSDPEVEIIGTSKRKKEFNEDIESSPLARKKARSLQPFPAPRGFVKGHAKVVWHELFSDRFETGPSMRTAYKYRRWALDKEETLREWMKGKEDVTVAEAYHMFGPAYPGSDCKQTNAILVE</sequence>
<name>F4RMP6_MELLP</name>
<dbReference type="RefSeq" id="XP_007410580.1">
    <property type="nucleotide sequence ID" value="XM_007410518.1"/>
</dbReference>
<dbReference type="GeneID" id="18934455"/>
<dbReference type="HOGENOM" id="CLU_042078_0_0_1"/>
<evidence type="ECO:0000313" key="3">
    <source>
        <dbReference type="Proteomes" id="UP000001072"/>
    </source>
</evidence>
<dbReference type="VEuPathDB" id="FungiDB:MELLADRAFT_87287"/>
<keyword evidence="3" id="KW-1185">Reference proteome</keyword>
<dbReference type="AlphaFoldDB" id="F4RMP6"/>
<feature type="compositionally biased region" description="Low complexity" evidence="1">
    <location>
        <begin position="10"/>
        <end position="25"/>
    </location>
</feature>
<protein>
    <submittedName>
        <fullName evidence="2">Uncharacterized protein</fullName>
    </submittedName>
</protein>
<dbReference type="KEGG" id="mlr:MELLADRAFT_87287"/>